<dbReference type="CDD" id="cd07043">
    <property type="entry name" value="STAS_anti-anti-sigma_factors"/>
    <property type="match status" value="1"/>
</dbReference>
<name>A0ABS1M8A8_9NOCA</name>
<dbReference type="Proteomes" id="UP000602198">
    <property type="component" value="Unassembled WGS sequence"/>
</dbReference>
<dbReference type="PANTHER" id="PTHR35849:SF2">
    <property type="entry name" value="BLR2341 PROTEIN"/>
    <property type="match status" value="1"/>
</dbReference>
<dbReference type="InterPro" id="IPR058548">
    <property type="entry name" value="MlaB-like_STAS"/>
</dbReference>
<feature type="domain" description="STAS" evidence="1">
    <location>
        <begin position="23"/>
        <end position="111"/>
    </location>
</feature>
<dbReference type="SUPFAM" id="SSF52091">
    <property type="entry name" value="SpoIIaa-like"/>
    <property type="match status" value="1"/>
</dbReference>
<dbReference type="EMBL" id="JAERRJ010000008">
    <property type="protein sequence ID" value="MBL1076872.1"/>
    <property type="molecule type" value="Genomic_DNA"/>
</dbReference>
<dbReference type="InterPro" id="IPR036513">
    <property type="entry name" value="STAS_dom_sf"/>
</dbReference>
<protein>
    <submittedName>
        <fullName evidence="2">STAS domain-containing protein</fullName>
    </submittedName>
</protein>
<evidence type="ECO:0000313" key="2">
    <source>
        <dbReference type="EMBL" id="MBL1076872.1"/>
    </source>
</evidence>
<organism evidence="2 3">
    <name type="scientific">Nocardia acididurans</name>
    <dbReference type="NCBI Taxonomy" id="2802282"/>
    <lineage>
        <taxon>Bacteria</taxon>
        <taxon>Bacillati</taxon>
        <taxon>Actinomycetota</taxon>
        <taxon>Actinomycetes</taxon>
        <taxon>Mycobacteriales</taxon>
        <taxon>Nocardiaceae</taxon>
        <taxon>Nocardia</taxon>
    </lineage>
</organism>
<keyword evidence="3" id="KW-1185">Reference proteome</keyword>
<dbReference type="InterPro" id="IPR052746">
    <property type="entry name" value="MlaB_ABC_Transporter"/>
</dbReference>
<evidence type="ECO:0000313" key="3">
    <source>
        <dbReference type="Proteomes" id="UP000602198"/>
    </source>
</evidence>
<dbReference type="InterPro" id="IPR002645">
    <property type="entry name" value="STAS_dom"/>
</dbReference>
<dbReference type="RefSeq" id="WP_201949465.1">
    <property type="nucleotide sequence ID" value="NZ_JAERRJ010000008.1"/>
</dbReference>
<evidence type="ECO:0000259" key="1">
    <source>
        <dbReference type="PROSITE" id="PS50801"/>
    </source>
</evidence>
<dbReference type="PANTHER" id="PTHR35849">
    <property type="entry name" value="BLR2341 PROTEIN"/>
    <property type="match status" value="1"/>
</dbReference>
<dbReference type="PROSITE" id="PS50801">
    <property type="entry name" value="STAS"/>
    <property type="match status" value="1"/>
</dbReference>
<accession>A0ABS1M8A8</accession>
<reference evidence="2 3" key="1">
    <citation type="submission" date="2021-01" db="EMBL/GenBank/DDBJ databases">
        <title>WGS of actinomycetes isolated from Thailand.</title>
        <authorList>
            <person name="Thawai C."/>
        </authorList>
    </citation>
    <scope>NUCLEOTIDE SEQUENCE [LARGE SCALE GENOMIC DNA]</scope>
    <source>
        <strain evidence="2 3">LPG 2</strain>
    </source>
</reference>
<dbReference type="Pfam" id="PF13466">
    <property type="entry name" value="STAS_2"/>
    <property type="match status" value="1"/>
</dbReference>
<proteinExistence type="predicted"/>
<comment type="caution">
    <text evidence="2">The sequence shown here is derived from an EMBL/GenBank/DDBJ whole genome shotgun (WGS) entry which is preliminary data.</text>
</comment>
<gene>
    <name evidence="2" type="ORF">JK358_20980</name>
</gene>
<dbReference type="Gene3D" id="3.30.750.24">
    <property type="entry name" value="STAS domain"/>
    <property type="match status" value="1"/>
</dbReference>
<sequence length="111" mass="11785">MTPSRSSGHLVVATPASPATTPVCRVSGDIDIQTVSEFRAALGMTLKADALVVVDLSEVTFCGVTGLRALLDAREWALDHNSSLRLVGSRCVRRLIEIAGLADEFEMSAGR</sequence>